<name>A0ACC0V661_9HYPO</name>
<organism evidence="1 2">
    <name type="scientific">Trichothecium roseum</name>
    <dbReference type="NCBI Taxonomy" id="47278"/>
    <lineage>
        <taxon>Eukaryota</taxon>
        <taxon>Fungi</taxon>
        <taxon>Dikarya</taxon>
        <taxon>Ascomycota</taxon>
        <taxon>Pezizomycotina</taxon>
        <taxon>Sordariomycetes</taxon>
        <taxon>Hypocreomycetidae</taxon>
        <taxon>Hypocreales</taxon>
        <taxon>Hypocreales incertae sedis</taxon>
        <taxon>Trichothecium</taxon>
    </lineage>
</organism>
<protein>
    <submittedName>
        <fullName evidence="1">Uncharacterized protein</fullName>
    </submittedName>
</protein>
<sequence length="626" mass="69704">MSINNMEKPPLACTRPKRSRVAELEKRLSELSSQVVEAKSRSQQQQQQQQQQQEEAEVSPGPEAAAIAASKNGPLDFKHLFPDPSGQPEKNKRATVENSPPKAAAAATATAATASTGGMRASPPFSMLAHHAWETLWPMPDETEQLLCHFQDTYARIFPFVLIPRSTSAAGLKESKPFLFKAVMVVACYLDGGRHHRLGEEVLWDMSKAIMMDGDKSLDLLQALMLIIAWFHHALKSTRLTSLLFLARSMCLNLGMGGTQPVPGVADAAGAGTDLDLYRAYCGTYYLNTLVFTCNKRTDVFMNTVYLDTCCRLLEAARQRESDELLVKLVRIQQIAQSISMTMAFEQSQQQGQQQNGQQQGQQQAMQLPLTMVVQSFQDQLDAFRTSLPPGLADNPMLTSHIHLAAVLLTEVALSDQHCGPARMPPTDRLRLLYACVRSLRSFFETRFNPQIFNVEFPRFLCLHGSDLTYGVLMSVRLVTLRLVPGWTMAKVGGELSIRWIMERLCFHVSCLVDKRRKGVWGKTGVREGEDPFERVLDTCQRARAQVVLEMERAEEGETETAVPAAADAAADDGGVQQQQQQQQQYRLDEEMVGFGDELMSEDVWAGFLEEAGWSMNTDLGLLEPV</sequence>
<dbReference type="Proteomes" id="UP001163324">
    <property type="component" value="Chromosome 3"/>
</dbReference>
<dbReference type="EMBL" id="CM047942">
    <property type="protein sequence ID" value="KAI9901891.1"/>
    <property type="molecule type" value="Genomic_DNA"/>
</dbReference>
<proteinExistence type="predicted"/>
<comment type="caution">
    <text evidence="1">The sequence shown here is derived from an EMBL/GenBank/DDBJ whole genome shotgun (WGS) entry which is preliminary data.</text>
</comment>
<gene>
    <name evidence="1" type="ORF">N3K66_003708</name>
</gene>
<keyword evidence="2" id="KW-1185">Reference proteome</keyword>
<evidence type="ECO:0000313" key="1">
    <source>
        <dbReference type="EMBL" id="KAI9901891.1"/>
    </source>
</evidence>
<evidence type="ECO:0000313" key="2">
    <source>
        <dbReference type="Proteomes" id="UP001163324"/>
    </source>
</evidence>
<reference evidence="1" key="1">
    <citation type="submission" date="2022-10" db="EMBL/GenBank/DDBJ databases">
        <title>Complete Genome of Trichothecium roseum strain YXFP-22015, a Plant Pathogen Isolated from Citrus.</title>
        <authorList>
            <person name="Wang Y."/>
            <person name="Zhu L."/>
        </authorList>
    </citation>
    <scope>NUCLEOTIDE SEQUENCE</scope>
    <source>
        <strain evidence="1">YXFP-22015</strain>
    </source>
</reference>
<accession>A0ACC0V661</accession>